<accession>A0A0A9AJQ9</accession>
<dbReference type="EMBL" id="GBRH01250563">
    <property type="protein sequence ID" value="JAD47332.1"/>
    <property type="molecule type" value="Transcribed_RNA"/>
</dbReference>
<proteinExistence type="predicted"/>
<reference evidence="1" key="2">
    <citation type="journal article" date="2015" name="Data Brief">
        <title>Shoot transcriptome of the giant reed, Arundo donax.</title>
        <authorList>
            <person name="Barrero R.A."/>
            <person name="Guerrero F.D."/>
            <person name="Moolhuijzen P."/>
            <person name="Goolsby J.A."/>
            <person name="Tidwell J."/>
            <person name="Bellgard S.E."/>
            <person name="Bellgard M.I."/>
        </authorList>
    </citation>
    <scope>NUCLEOTIDE SEQUENCE</scope>
    <source>
        <tissue evidence="1">Shoot tissue taken approximately 20 cm above the soil surface</tissue>
    </source>
</reference>
<sequence>MQRFALLSGK</sequence>
<evidence type="ECO:0000313" key="1">
    <source>
        <dbReference type="EMBL" id="JAD47332.1"/>
    </source>
</evidence>
<reference evidence="1" key="1">
    <citation type="submission" date="2014-09" db="EMBL/GenBank/DDBJ databases">
        <authorList>
            <person name="Magalhaes I.L.F."/>
            <person name="Oliveira U."/>
            <person name="Santos F.R."/>
            <person name="Vidigal T.H.D.A."/>
            <person name="Brescovit A.D."/>
            <person name="Santos A.J."/>
        </authorList>
    </citation>
    <scope>NUCLEOTIDE SEQUENCE</scope>
    <source>
        <tissue evidence="1">Shoot tissue taken approximately 20 cm above the soil surface</tissue>
    </source>
</reference>
<name>A0A0A9AJQ9_ARUDO</name>
<protein>
    <submittedName>
        <fullName evidence="1">Uncharacterized protein</fullName>
    </submittedName>
</protein>
<organism evidence="1">
    <name type="scientific">Arundo donax</name>
    <name type="common">Giant reed</name>
    <name type="synonym">Donax arundinaceus</name>
    <dbReference type="NCBI Taxonomy" id="35708"/>
    <lineage>
        <taxon>Eukaryota</taxon>
        <taxon>Viridiplantae</taxon>
        <taxon>Streptophyta</taxon>
        <taxon>Embryophyta</taxon>
        <taxon>Tracheophyta</taxon>
        <taxon>Spermatophyta</taxon>
        <taxon>Magnoliopsida</taxon>
        <taxon>Liliopsida</taxon>
        <taxon>Poales</taxon>
        <taxon>Poaceae</taxon>
        <taxon>PACMAD clade</taxon>
        <taxon>Arundinoideae</taxon>
        <taxon>Arundineae</taxon>
        <taxon>Arundo</taxon>
    </lineage>
</organism>